<dbReference type="EMBL" id="JABXXR010000137">
    <property type="protein sequence ID" value="NVN41502.1"/>
    <property type="molecule type" value="Genomic_DNA"/>
</dbReference>
<keyword evidence="5" id="KW-1185">Reference proteome</keyword>
<evidence type="ECO:0000259" key="3">
    <source>
        <dbReference type="SMART" id="SM00861"/>
    </source>
</evidence>
<dbReference type="SUPFAM" id="SSF52518">
    <property type="entry name" value="Thiamin diphosphate-binding fold (THDP-binding)"/>
    <property type="match status" value="1"/>
</dbReference>
<dbReference type="InterPro" id="IPR033247">
    <property type="entry name" value="Transketolase_fam"/>
</dbReference>
<dbReference type="Pfam" id="PF22613">
    <property type="entry name" value="Transketolase_C_1"/>
    <property type="match status" value="1"/>
</dbReference>
<dbReference type="GO" id="GO:0046872">
    <property type="term" value="F:metal ion binding"/>
    <property type="evidence" value="ECO:0007669"/>
    <property type="project" value="UniProtKB-KW"/>
</dbReference>
<dbReference type="InterPro" id="IPR005475">
    <property type="entry name" value="Transketolase-like_Pyr-bd"/>
</dbReference>
<dbReference type="GO" id="GO:0005829">
    <property type="term" value="C:cytosol"/>
    <property type="evidence" value="ECO:0007669"/>
    <property type="project" value="TreeGrafter"/>
</dbReference>
<name>A0A850PI65_9PROT</name>
<proteinExistence type="predicted"/>
<dbReference type="Proteomes" id="UP000585665">
    <property type="component" value="Unassembled WGS sequence"/>
</dbReference>
<protein>
    <submittedName>
        <fullName evidence="4">Transketolase</fullName>
    </submittedName>
</protein>
<organism evidence="4 5">
    <name type="scientific">Ameyamaea chiangmaiensis</name>
    <dbReference type="NCBI Taxonomy" id="442969"/>
    <lineage>
        <taxon>Bacteria</taxon>
        <taxon>Pseudomonadati</taxon>
        <taxon>Pseudomonadota</taxon>
        <taxon>Alphaproteobacteria</taxon>
        <taxon>Acetobacterales</taxon>
        <taxon>Acetobacteraceae</taxon>
        <taxon>Ameyamaea</taxon>
    </lineage>
</organism>
<accession>A0A850PI65</accession>
<comment type="caution">
    <text evidence="4">The sequence shown here is derived from an EMBL/GenBank/DDBJ whole genome shotgun (WGS) entry which is preliminary data.</text>
</comment>
<keyword evidence="1" id="KW-0479">Metal-binding</keyword>
<dbReference type="Pfam" id="PF02779">
    <property type="entry name" value="Transket_pyr"/>
    <property type="match status" value="1"/>
</dbReference>
<dbReference type="AlphaFoldDB" id="A0A850PI65"/>
<evidence type="ECO:0000256" key="2">
    <source>
        <dbReference type="ARBA" id="ARBA00022842"/>
    </source>
</evidence>
<dbReference type="PANTHER" id="PTHR43522">
    <property type="entry name" value="TRANSKETOLASE"/>
    <property type="match status" value="1"/>
</dbReference>
<dbReference type="SUPFAM" id="SSF52922">
    <property type="entry name" value="TK C-terminal domain-like"/>
    <property type="match status" value="1"/>
</dbReference>
<dbReference type="Gene3D" id="3.40.50.920">
    <property type="match status" value="1"/>
</dbReference>
<keyword evidence="2" id="KW-0460">Magnesium</keyword>
<dbReference type="RefSeq" id="WP_394367503.1">
    <property type="nucleotide sequence ID" value="NZ_JABXXR010000137.1"/>
</dbReference>
<dbReference type="GO" id="GO:0004802">
    <property type="term" value="F:transketolase activity"/>
    <property type="evidence" value="ECO:0007669"/>
    <property type="project" value="TreeGrafter"/>
</dbReference>
<sequence>VATQGHGDETALWAITARRGGAARRSWTHRLARHRLRDDFERVQAGARPALWHEDWRHAWLSSPTFNRPGLDPASGLQGGRFGLGTLGQLLPELLGLYASRGVPIMHEAVLPGAVDCGTQDHGMAAILNGIASHGGLLAVGATAFVAVDRMRPALRLAALLRRQVVHLLLDTGIAPGEEGTFWQPVEQLASLRAMPNMRVFRPANAFEVMHCLELALERRDGPTLVALGETRPETGAIGMSDTTSRTRASGCVRGGYIVTDAEGGTRHATLIASGAEVGLALAARMRLLAWGIDTAVVSLPCWELFAAQSPAYRAAVMGDAPRVGIEAAAGFGWERWLGDTGVFIGMDEFGTSAPNSERYRQFGITPGAICARVREFLSAPGAVPGGAGTEDGPVTRCD</sequence>
<evidence type="ECO:0000313" key="4">
    <source>
        <dbReference type="EMBL" id="NVN41502.1"/>
    </source>
</evidence>
<reference evidence="4 5" key="1">
    <citation type="submission" date="2020-06" db="EMBL/GenBank/DDBJ databases">
        <title>Description of novel acetic acid bacteria.</title>
        <authorList>
            <person name="Sombolestani A."/>
        </authorList>
    </citation>
    <scope>NUCLEOTIDE SEQUENCE [LARGE SCALE GENOMIC DNA]</scope>
    <source>
        <strain evidence="4 5">LMG 27010</strain>
    </source>
</reference>
<feature type="domain" description="Transketolase-like pyrimidine-binding" evidence="3">
    <location>
        <begin position="74"/>
        <end position="235"/>
    </location>
</feature>
<evidence type="ECO:0000256" key="1">
    <source>
        <dbReference type="ARBA" id="ARBA00022723"/>
    </source>
</evidence>
<gene>
    <name evidence="4" type="ORF">HUK82_13145</name>
</gene>
<evidence type="ECO:0000313" key="5">
    <source>
        <dbReference type="Proteomes" id="UP000585665"/>
    </source>
</evidence>
<dbReference type="InterPro" id="IPR055152">
    <property type="entry name" value="Transketolase-like_C_2"/>
</dbReference>
<dbReference type="GO" id="GO:0006098">
    <property type="term" value="P:pentose-phosphate shunt"/>
    <property type="evidence" value="ECO:0007669"/>
    <property type="project" value="TreeGrafter"/>
</dbReference>
<dbReference type="PANTHER" id="PTHR43522:SF2">
    <property type="entry name" value="TRANSKETOLASE 1-RELATED"/>
    <property type="match status" value="1"/>
</dbReference>
<dbReference type="SMART" id="SM00861">
    <property type="entry name" value="Transket_pyr"/>
    <property type="match status" value="1"/>
</dbReference>
<dbReference type="InterPro" id="IPR009014">
    <property type="entry name" value="Transketo_C/PFOR_II"/>
</dbReference>
<dbReference type="InterPro" id="IPR029061">
    <property type="entry name" value="THDP-binding"/>
</dbReference>
<dbReference type="Gene3D" id="3.40.50.970">
    <property type="match status" value="1"/>
</dbReference>
<feature type="non-terminal residue" evidence="4">
    <location>
        <position position="1"/>
    </location>
</feature>